<dbReference type="SUPFAM" id="SSF69742">
    <property type="entry name" value="Glutamyl tRNA-reductase catalytic, N-terminal domain"/>
    <property type="match status" value="1"/>
</dbReference>
<dbReference type="InterPro" id="IPR036453">
    <property type="entry name" value="GluRdtase_dimer_dom_sf"/>
</dbReference>
<dbReference type="InterPro" id="IPR036291">
    <property type="entry name" value="NAD(P)-bd_dom_sf"/>
</dbReference>
<evidence type="ECO:0000256" key="2">
    <source>
        <dbReference type="ARBA" id="ARBA00005916"/>
    </source>
</evidence>
<evidence type="ECO:0000256" key="13">
    <source>
        <dbReference type="RuleBase" id="RU000584"/>
    </source>
</evidence>
<organism evidence="17 18">
    <name type="scientific">Ferrithrix thermotolerans DSM 19514</name>
    <dbReference type="NCBI Taxonomy" id="1121881"/>
    <lineage>
        <taxon>Bacteria</taxon>
        <taxon>Bacillati</taxon>
        <taxon>Actinomycetota</taxon>
        <taxon>Acidimicrobiia</taxon>
        <taxon>Acidimicrobiales</taxon>
        <taxon>Acidimicrobiaceae</taxon>
        <taxon>Ferrithrix</taxon>
    </lineage>
</organism>
<evidence type="ECO:0000256" key="1">
    <source>
        <dbReference type="ARBA" id="ARBA00005059"/>
    </source>
</evidence>
<dbReference type="NCBIfam" id="TIGR01035">
    <property type="entry name" value="hemA"/>
    <property type="match status" value="1"/>
</dbReference>
<dbReference type="InterPro" id="IPR018214">
    <property type="entry name" value="GluRdtase_CS"/>
</dbReference>
<dbReference type="PANTHER" id="PTHR43013">
    <property type="entry name" value="GLUTAMYL-TRNA REDUCTASE"/>
    <property type="match status" value="1"/>
</dbReference>
<dbReference type="Gene3D" id="3.30.460.30">
    <property type="entry name" value="Glutamyl-tRNA reductase, N-terminal domain"/>
    <property type="match status" value="1"/>
</dbReference>
<dbReference type="InterPro" id="IPR000343">
    <property type="entry name" value="4pyrrol_synth_GluRdtase"/>
</dbReference>
<feature type="site" description="Important for activity" evidence="8 12">
    <location>
        <position position="102"/>
    </location>
</feature>
<evidence type="ECO:0000256" key="6">
    <source>
        <dbReference type="ARBA" id="ARBA00023244"/>
    </source>
</evidence>
<comment type="similarity">
    <text evidence="2 8 13">Belongs to the glutamyl-tRNA reductase family.</text>
</comment>
<dbReference type="SUPFAM" id="SSF51735">
    <property type="entry name" value="NAD(P)-binding Rossmann-fold domains"/>
    <property type="match status" value="1"/>
</dbReference>
<evidence type="ECO:0000259" key="15">
    <source>
        <dbReference type="Pfam" id="PF01488"/>
    </source>
</evidence>
<evidence type="ECO:0000259" key="14">
    <source>
        <dbReference type="Pfam" id="PF00745"/>
    </source>
</evidence>
<name>A0A1M4SP45_9ACTN</name>
<dbReference type="InterPro" id="IPR015895">
    <property type="entry name" value="4pyrrol_synth_GluRdtase_N"/>
</dbReference>
<evidence type="ECO:0000313" key="17">
    <source>
        <dbReference type="EMBL" id="SHE33939.1"/>
    </source>
</evidence>
<dbReference type="PROSITE" id="PS00747">
    <property type="entry name" value="GLUTR"/>
    <property type="match status" value="1"/>
</dbReference>
<protein>
    <recommendedName>
        <fullName evidence="3 8">Glutamyl-tRNA reductase</fullName>
        <shortName evidence="8">GluTR</shortName>
        <ecNumber evidence="3 8">1.2.1.70</ecNumber>
    </recommendedName>
</protein>
<dbReference type="SUPFAM" id="SSF69075">
    <property type="entry name" value="Glutamyl tRNA-reductase dimerization domain"/>
    <property type="match status" value="1"/>
</dbReference>
<dbReference type="OrthoDB" id="110209at2"/>
<evidence type="ECO:0000256" key="8">
    <source>
        <dbReference type="HAMAP-Rule" id="MF_00087"/>
    </source>
</evidence>
<dbReference type="Gene3D" id="3.40.50.720">
    <property type="entry name" value="NAD(P)-binding Rossmann-like Domain"/>
    <property type="match status" value="1"/>
</dbReference>
<evidence type="ECO:0000256" key="12">
    <source>
        <dbReference type="PIRSR" id="PIRSR000445-4"/>
    </source>
</evidence>
<evidence type="ECO:0000256" key="11">
    <source>
        <dbReference type="PIRSR" id="PIRSR000445-3"/>
    </source>
</evidence>
<feature type="domain" description="Tetrapyrrole biosynthesis glutamyl-tRNA reductase dimerisation" evidence="14">
    <location>
        <begin position="323"/>
        <end position="422"/>
    </location>
</feature>
<keyword evidence="18" id="KW-1185">Reference proteome</keyword>
<comment type="pathway">
    <text evidence="1 8 13">Porphyrin-containing compound metabolism; protoporphyrin-IX biosynthesis; 5-aminolevulinate from L-glutamyl-tRNA(Glu): step 1/2.</text>
</comment>
<evidence type="ECO:0000256" key="7">
    <source>
        <dbReference type="ARBA" id="ARBA00047464"/>
    </source>
</evidence>
<dbReference type="HAMAP" id="MF_00087">
    <property type="entry name" value="Glu_tRNA_reductase"/>
    <property type="match status" value="1"/>
</dbReference>
<dbReference type="EC" id="1.2.1.70" evidence="3 8"/>
<dbReference type="InterPro" id="IPR006151">
    <property type="entry name" value="Shikm_DH/Glu-tRNA_Rdtase"/>
</dbReference>
<reference evidence="18" key="1">
    <citation type="submission" date="2016-11" db="EMBL/GenBank/DDBJ databases">
        <authorList>
            <person name="Varghese N."/>
            <person name="Submissions S."/>
        </authorList>
    </citation>
    <scope>NUCLEOTIDE SEQUENCE [LARGE SCALE GENOMIC DNA]</scope>
    <source>
        <strain evidence="18">DSM 19514</strain>
    </source>
</reference>
<proteinExistence type="inferred from homology"/>
<dbReference type="Pfam" id="PF00745">
    <property type="entry name" value="GlutR_dimer"/>
    <property type="match status" value="1"/>
</dbReference>
<evidence type="ECO:0000256" key="5">
    <source>
        <dbReference type="ARBA" id="ARBA00023002"/>
    </source>
</evidence>
<keyword evidence="5 8" id="KW-0560">Oxidoreductase</keyword>
<dbReference type="GO" id="GO:0008883">
    <property type="term" value="F:glutamyl-tRNA reductase activity"/>
    <property type="evidence" value="ECO:0007669"/>
    <property type="project" value="UniProtKB-UniRule"/>
</dbReference>
<dbReference type="STRING" id="1121881.SAMN02745225_00315"/>
<accession>A0A1M4SP45</accession>
<dbReference type="AlphaFoldDB" id="A0A1M4SP45"/>
<dbReference type="InterPro" id="IPR015896">
    <property type="entry name" value="4pyrrol_synth_GluRdtase_dimer"/>
</dbReference>
<comment type="function">
    <text evidence="8">Catalyzes the NADPH-dependent reduction of glutamyl-tRNA(Glu) to glutamate 1-semialdehyde (GSA).</text>
</comment>
<evidence type="ECO:0000256" key="3">
    <source>
        <dbReference type="ARBA" id="ARBA00012970"/>
    </source>
</evidence>
<comment type="domain">
    <text evidence="8">Possesses an unusual extended V-shaped dimeric structure with each monomer consisting of three distinct domains arranged along a curved 'spinal' alpha-helix. The N-terminal catalytic domain specifically recognizes the glutamate moiety of the substrate. The second domain is the NADPH-binding domain, and the third C-terminal domain is responsible for dimerization.</text>
</comment>
<sequence length="422" mass="45514">MAIMAVVVSNSDETDELDFESFALSSDTTESIVSALSELRGSLVDEAVVLSTCARTEIYVQAKEFHRTVEAIAEVISSKLGVSQSDFQRYARVHYADGAAEHLYRVACGLESRIVGESEILAQVKEAIEEAVQKGTSGPVLNRLFREAIEVGKWTRAETSLSVGSTSVGSAAVKILLSELEEVADPNVAVVGSGAIATEVVEILSDSGAVVTVVARDPSKAQLLAKSARGKFAAIEDLETVLAGADGAIFATTSPTYLLSTSNFVRVRSARVDPRPLVVVDLSLPRDVQPDVAKYDGIKLTDLEGVNQLIERSMSVRLDAVAEVEAKISAYLERFPSLSATKEISPVIASLYQRAETIRVEELAVFFERHRGLDPKLASEIDRLTDHIVKKLLHTPATQLRKVVDGSQNTDIVEDAKVLFGL</sequence>
<dbReference type="Proteomes" id="UP000184295">
    <property type="component" value="Unassembled WGS sequence"/>
</dbReference>
<comment type="catalytic activity">
    <reaction evidence="7 8 13">
        <text>(S)-4-amino-5-oxopentanoate + tRNA(Glu) + NADP(+) = L-glutamyl-tRNA(Glu) + NADPH + H(+)</text>
        <dbReference type="Rhea" id="RHEA:12344"/>
        <dbReference type="Rhea" id="RHEA-COMP:9663"/>
        <dbReference type="Rhea" id="RHEA-COMP:9680"/>
        <dbReference type="ChEBI" id="CHEBI:15378"/>
        <dbReference type="ChEBI" id="CHEBI:57501"/>
        <dbReference type="ChEBI" id="CHEBI:57783"/>
        <dbReference type="ChEBI" id="CHEBI:58349"/>
        <dbReference type="ChEBI" id="CHEBI:78442"/>
        <dbReference type="ChEBI" id="CHEBI:78520"/>
        <dbReference type="EC" id="1.2.1.70"/>
    </reaction>
</comment>
<evidence type="ECO:0000256" key="9">
    <source>
        <dbReference type="PIRSR" id="PIRSR000445-1"/>
    </source>
</evidence>
<dbReference type="InterPro" id="IPR036343">
    <property type="entry name" value="GluRdtase_N_sf"/>
</dbReference>
<dbReference type="Pfam" id="PF05201">
    <property type="entry name" value="GlutR_N"/>
    <property type="match status" value="1"/>
</dbReference>
<evidence type="ECO:0000256" key="10">
    <source>
        <dbReference type="PIRSR" id="PIRSR000445-2"/>
    </source>
</evidence>
<dbReference type="FunFam" id="3.30.460.30:FF:000001">
    <property type="entry name" value="Glutamyl-tRNA reductase"/>
    <property type="match status" value="1"/>
</dbReference>
<dbReference type="GO" id="GO:0050661">
    <property type="term" value="F:NADP binding"/>
    <property type="evidence" value="ECO:0007669"/>
    <property type="project" value="InterPro"/>
</dbReference>
<dbReference type="GO" id="GO:0019353">
    <property type="term" value="P:protoporphyrinogen IX biosynthetic process from glutamate"/>
    <property type="evidence" value="ECO:0007669"/>
    <property type="project" value="TreeGrafter"/>
</dbReference>
<dbReference type="PIRSF" id="PIRSF000445">
    <property type="entry name" value="4pyrrol_synth_GluRdtase"/>
    <property type="match status" value="1"/>
</dbReference>
<gene>
    <name evidence="8" type="primary">hemA</name>
    <name evidence="17" type="ORF">SAMN02745225_00315</name>
</gene>
<dbReference type="EMBL" id="FQUL01000003">
    <property type="protein sequence ID" value="SHE33939.1"/>
    <property type="molecule type" value="Genomic_DNA"/>
</dbReference>
<feature type="domain" description="Glutamyl-tRNA reductase N-terminal" evidence="16">
    <location>
        <begin position="20"/>
        <end position="159"/>
    </location>
</feature>
<evidence type="ECO:0000313" key="18">
    <source>
        <dbReference type="Proteomes" id="UP000184295"/>
    </source>
</evidence>
<feature type="binding site" evidence="8 10">
    <location>
        <begin position="117"/>
        <end position="119"/>
    </location>
    <ligand>
        <name>substrate</name>
    </ligand>
</feature>
<feature type="binding site" evidence="8 10">
    <location>
        <position position="112"/>
    </location>
    <ligand>
        <name>substrate</name>
    </ligand>
</feature>
<comment type="miscellaneous">
    <text evidence="8">During catalysis, the active site Cys acts as a nucleophile attacking the alpha-carbonyl group of tRNA-bound glutamate with the formation of a thioester intermediate between enzyme and glutamate, and the concomitant release of tRNA(Glu). The thioester intermediate is finally reduced by direct hydride transfer from NADPH, to form the product GSA.</text>
</comment>
<keyword evidence="4 8" id="KW-0521">NADP</keyword>
<feature type="binding site" evidence="8 11">
    <location>
        <begin position="192"/>
        <end position="197"/>
    </location>
    <ligand>
        <name>NADP(+)</name>
        <dbReference type="ChEBI" id="CHEBI:58349"/>
    </ligand>
</feature>
<feature type="binding site" evidence="8 10">
    <location>
        <begin position="52"/>
        <end position="55"/>
    </location>
    <ligand>
        <name>substrate</name>
    </ligand>
</feature>
<feature type="domain" description="Quinate/shikimate 5-dehydrogenase/glutamyl-tRNA reductase" evidence="15">
    <location>
        <begin position="178"/>
        <end position="306"/>
    </location>
</feature>
<dbReference type="Pfam" id="PF01488">
    <property type="entry name" value="Shikimate_DH"/>
    <property type="match status" value="1"/>
</dbReference>
<evidence type="ECO:0000256" key="4">
    <source>
        <dbReference type="ARBA" id="ARBA00022857"/>
    </source>
</evidence>
<keyword evidence="6 8" id="KW-0627">Porphyrin biosynthesis</keyword>
<comment type="subunit">
    <text evidence="8">Homodimer.</text>
</comment>
<dbReference type="UniPathway" id="UPA00251">
    <property type="reaction ID" value="UER00316"/>
</dbReference>
<feature type="active site" description="Nucleophile" evidence="8 9">
    <location>
        <position position="53"/>
    </location>
</feature>
<dbReference type="PANTHER" id="PTHR43013:SF1">
    <property type="entry name" value="GLUTAMYL-TRNA REDUCTASE"/>
    <property type="match status" value="1"/>
</dbReference>
<evidence type="ECO:0000259" key="16">
    <source>
        <dbReference type="Pfam" id="PF05201"/>
    </source>
</evidence>
<feature type="binding site" evidence="8 10">
    <location>
        <position position="123"/>
    </location>
    <ligand>
        <name>substrate</name>
    </ligand>
</feature>